<dbReference type="InterPro" id="IPR013324">
    <property type="entry name" value="RNA_pol_sigma_r3/r4-like"/>
</dbReference>
<dbReference type="GO" id="GO:0006352">
    <property type="term" value="P:DNA-templated transcription initiation"/>
    <property type="evidence" value="ECO:0007669"/>
    <property type="project" value="InterPro"/>
</dbReference>
<proteinExistence type="predicted"/>
<gene>
    <name evidence="1" type="ORF">LCGC14_0487130</name>
</gene>
<comment type="caution">
    <text evidence="1">The sequence shown here is derived from an EMBL/GenBank/DDBJ whole genome shotgun (WGS) entry which is preliminary data.</text>
</comment>
<dbReference type="GO" id="GO:0003700">
    <property type="term" value="F:DNA-binding transcription factor activity"/>
    <property type="evidence" value="ECO:0007669"/>
    <property type="project" value="InterPro"/>
</dbReference>
<dbReference type="AlphaFoldDB" id="A0A0F9SCY5"/>
<dbReference type="EMBL" id="LAZR01000541">
    <property type="protein sequence ID" value="KKN64879.1"/>
    <property type="molecule type" value="Genomic_DNA"/>
</dbReference>
<reference evidence="1" key="1">
    <citation type="journal article" date="2015" name="Nature">
        <title>Complex archaea that bridge the gap between prokaryotes and eukaryotes.</title>
        <authorList>
            <person name="Spang A."/>
            <person name="Saw J.H."/>
            <person name="Jorgensen S.L."/>
            <person name="Zaremba-Niedzwiedzka K."/>
            <person name="Martijn J."/>
            <person name="Lind A.E."/>
            <person name="van Eijk R."/>
            <person name="Schleper C."/>
            <person name="Guy L."/>
            <person name="Ettema T.J."/>
        </authorList>
    </citation>
    <scope>NUCLEOTIDE SEQUENCE</scope>
</reference>
<dbReference type="Gene3D" id="1.10.1740.10">
    <property type="match status" value="1"/>
</dbReference>
<name>A0A0F9SCY5_9ZZZZ</name>
<evidence type="ECO:0000313" key="1">
    <source>
        <dbReference type="EMBL" id="KKN64879.1"/>
    </source>
</evidence>
<dbReference type="SUPFAM" id="SSF88946">
    <property type="entry name" value="Sigma2 domain of RNA polymerase sigma factors"/>
    <property type="match status" value="1"/>
</dbReference>
<accession>A0A0F9SCY5</accession>
<dbReference type="SUPFAM" id="SSF88659">
    <property type="entry name" value="Sigma3 and sigma4 domains of RNA polymerase sigma factors"/>
    <property type="match status" value="1"/>
</dbReference>
<dbReference type="InterPro" id="IPR013325">
    <property type="entry name" value="RNA_pol_sigma_r2"/>
</dbReference>
<organism evidence="1">
    <name type="scientific">marine sediment metagenome</name>
    <dbReference type="NCBI Taxonomy" id="412755"/>
    <lineage>
        <taxon>unclassified sequences</taxon>
        <taxon>metagenomes</taxon>
        <taxon>ecological metagenomes</taxon>
    </lineage>
</organism>
<protein>
    <submittedName>
        <fullName evidence="1">Uncharacterized protein</fullName>
    </submittedName>
</protein>
<sequence length="191" mass="22661">MTFEEYYTERFDHWVSYLSKLIGNREEAEDRVQDVFTYLSTRKAFCEELIEADEFGDYVHGAMIRQITYVYRQQNRRVPTVSIDMENIDFLSWIADNQRGNEIAEKTELDDFYERASAELLLNTRAPLKCTAFETIGELQQYIFVQYSRNNRTFAEIGEFVSLSRQNVQYYYKEAKNILIPLIEGFIGEKI</sequence>